<organism evidence="1 2">
    <name type="scientific">Pseudidiomarina woesei</name>
    <dbReference type="NCBI Taxonomy" id="1381080"/>
    <lineage>
        <taxon>Bacteria</taxon>
        <taxon>Pseudomonadati</taxon>
        <taxon>Pseudomonadota</taxon>
        <taxon>Gammaproteobacteria</taxon>
        <taxon>Alteromonadales</taxon>
        <taxon>Idiomarinaceae</taxon>
        <taxon>Pseudidiomarina</taxon>
    </lineage>
</organism>
<gene>
    <name evidence="1" type="ORF">Ga0061064_0201</name>
</gene>
<dbReference type="Proteomes" id="UP000182598">
    <property type="component" value="Unassembled WGS sequence"/>
</dbReference>
<keyword evidence="2" id="KW-1185">Reference proteome</keyword>
<reference evidence="2" key="1">
    <citation type="submission" date="2015-08" db="EMBL/GenBank/DDBJ databases">
        <authorList>
            <person name="Varghese N."/>
        </authorList>
    </citation>
    <scope>NUCLEOTIDE SEQUENCE [LARGE SCALE GENOMIC DNA]</scope>
    <source>
        <strain evidence="2">DSM 27808</strain>
    </source>
</reference>
<protein>
    <submittedName>
        <fullName evidence="1">Uncharacterized protein</fullName>
    </submittedName>
</protein>
<dbReference type="EMBL" id="CYHB01000001">
    <property type="protein sequence ID" value="CUA82754.1"/>
    <property type="molecule type" value="Genomic_DNA"/>
</dbReference>
<dbReference type="OrthoDB" id="6238772at2"/>
<evidence type="ECO:0000313" key="2">
    <source>
        <dbReference type="Proteomes" id="UP000182598"/>
    </source>
</evidence>
<dbReference type="AlphaFoldDB" id="A0A0K6GVW7"/>
<proteinExistence type="predicted"/>
<evidence type="ECO:0000313" key="1">
    <source>
        <dbReference type="EMBL" id="CUA82754.1"/>
    </source>
</evidence>
<accession>A0A0K6GVW7</accession>
<dbReference type="RefSeq" id="WP_055437925.1">
    <property type="nucleotide sequence ID" value="NZ_CYHB01000001.1"/>
</dbReference>
<sequence>MYSEFDIYAYLVSYADMAFFEGDEEAATDQMNEMLHYIVDYSDPDDTMEQLEEVVRRTLFEWIENPELLALDSDEMQAYIMDQLADVRQQEFNDDDD</sequence>
<name>A0A0K6GVW7_9GAMM</name>